<dbReference type="InterPro" id="IPR011060">
    <property type="entry name" value="RibuloseP-bd_barrel"/>
</dbReference>
<dbReference type="InterPro" id="IPR013785">
    <property type="entry name" value="Aldolase_TIM"/>
</dbReference>
<feature type="binding site" evidence="10">
    <location>
        <position position="218"/>
    </location>
    <ligand>
        <name>substrate</name>
    </ligand>
</feature>
<evidence type="ECO:0000256" key="3">
    <source>
        <dbReference type="ARBA" id="ARBA00012321"/>
    </source>
</evidence>
<feature type="binding site" evidence="10">
    <location>
        <position position="128"/>
    </location>
    <ligand>
        <name>substrate</name>
    </ligand>
</feature>
<dbReference type="NCBIfam" id="TIGR01740">
    <property type="entry name" value="pyrF"/>
    <property type="match status" value="1"/>
</dbReference>
<evidence type="ECO:0000313" key="14">
    <source>
        <dbReference type="Proteomes" id="UP000015816"/>
    </source>
</evidence>
<feature type="binding site" evidence="10">
    <location>
        <position position="40"/>
    </location>
    <ligand>
        <name>substrate</name>
    </ligand>
</feature>
<comment type="pathway">
    <text evidence="2 11">Pyrimidine metabolism; UMP biosynthesis via de novo pathway; UMP from orotate: step 2/2.</text>
</comment>
<proteinExistence type="inferred from homology"/>
<evidence type="ECO:0000256" key="11">
    <source>
        <dbReference type="RuleBase" id="RU000512"/>
    </source>
</evidence>
<organism evidence="13 14">
    <name type="scientific">Helicobacter pylori SouthAfrica50</name>
    <dbReference type="NCBI Taxonomy" id="1352357"/>
    <lineage>
        <taxon>Bacteria</taxon>
        <taxon>Pseudomonadati</taxon>
        <taxon>Campylobacterota</taxon>
        <taxon>Epsilonproteobacteria</taxon>
        <taxon>Campylobacterales</taxon>
        <taxon>Helicobacteraceae</taxon>
        <taxon>Helicobacter</taxon>
    </lineage>
</organism>
<dbReference type="CDD" id="cd04725">
    <property type="entry name" value="OMP_decarboxylase_like"/>
    <property type="match status" value="1"/>
</dbReference>
<sequence>MALFYTLKGFHAIMCRARLGRKKDNLSLLKELKGLDLWAKVGLRSFIRDGAVFLDEIRKIDGNFKIFLDLKLYDIPYTMANAALECAKLDIDMLTVHLSSGKTALTILMQRLNALKKRPLIMGVSALTSFSEEEFLSVYNAPLKTQAVKLSAMGKESGIDGVVCSVFESLAIKESLGKGFLTLTPGIRLNKSDKEDQERVANAKEAQQNLSDFIVVGRPIYQAKEPRKVALELLKDC</sequence>
<feature type="binding site" evidence="10">
    <location>
        <position position="197"/>
    </location>
    <ligand>
        <name>substrate</name>
    </ligand>
</feature>
<dbReference type="InterPro" id="IPR018089">
    <property type="entry name" value="OMPdecase_AS"/>
</dbReference>
<dbReference type="UniPathway" id="UPA00070">
    <property type="reaction ID" value="UER00120"/>
</dbReference>
<evidence type="ECO:0000256" key="10">
    <source>
        <dbReference type="PIRSR" id="PIRSR614732-2"/>
    </source>
</evidence>
<dbReference type="InterPro" id="IPR014732">
    <property type="entry name" value="OMPdecase"/>
</dbReference>
<comment type="caution">
    <text evidence="13">The sequence shown here is derived from an EMBL/GenBank/DDBJ whole genome shotgun (WGS) entry which is preliminary data.</text>
</comment>
<keyword evidence="6 11" id="KW-0665">Pyrimidine biosynthesis</keyword>
<dbReference type="EMBL" id="AVNI01000002">
    <property type="protein sequence ID" value="EQD89606.1"/>
    <property type="molecule type" value="Genomic_DNA"/>
</dbReference>
<dbReference type="NCBIfam" id="NF001273">
    <property type="entry name" value="PRK00230.1"/>
    <property type="match status" value="1"/>
</dbReference>
<dbReference type="Proteomes" id="UP000015816">
    <property type="component" value="Unassembled WGS sequence"/>
</dbReference>
<evidence type="ECO:0000256" key="8">
    <source>
        <dbReference type="ARBA" id="ARBA00049157"/>
    </source>
</evidence>
<comment type="function">
    <text evidence="1">Catalyzes the decarboxylation of orotidine 5'-monophosphate (OMP) to uridine 5'-monophosphate (UMP).</text>
</comment>
<name>T2SA85_HELPX</name>
<reference evidence="13 14" key="1">
    <citation type="journal article" date="2013" name="Genome Announc.">
        <title>Genome Sequences of Three hpAfrica2 Strains of Helicobacter pylori.</title>
        <authorList>
            <person name="Duncan S.S."/>
            <person name="Bertoli M.T."/>
            <person name="Kersulyte D."/>
            <person name="Valk P.L."/>
            <person name="Tamma S."/>
            <person name="Segal I."/>
            <person name="McClain M.S."/>
            <person name="Cover T.L."/>
            <person name="Berg D.E."/>
        </authorList>
    </citation>
    <scope>NUCLEOTIDE SEQUENCE [LARGE SCALE GENOMIC DNA]</scope>
    <source>
        <strain evidence="13 14">SouthAfrica50</strain>
    </source>
</reference>
<dbReference type="PANTHER" id="PTHR32119:SF2">
    <property type="entry name" value="OROTIDINE 5'-PHOSPHATE DECARBOXYLASE"/>
    <property type="match status" value="1"/>
</dbReference>
<dbReference type="SMART" id="SM00934">
    <property type="entry name" value="OMPdecase"/>
    <property type="match status" value="1"/>
</dbReference>
<dbReference type="GO" id="GO:0006207">
    <property type="term" value="P:'de novo' pyrimidine nucleobase biosynthetic process"/>
    <property type="evidence" value="ECO:0007669"/>
    <property type="project" value="InterPro"/>
</dbReference>
<evidence type="ECO:0000256" key="2">
    <source>
        <dbReference type="ARBA" id="ARBA00004861"/>
    </source>
</evidence>
<keyword evidence="5 11" id="KW-0210">Decarboxylase</keyword>
<evidence type="ECO:0000313" key="13">
    <source>
        <dbReference type="EMBL" id="EQD89606.1"/>
    </source>
</evidence>
<feature type="active site" description="For OMPdecase activity" evidence="9">
    <location>
        <position position="74"/>
    </location>
</feature>
<dbReference type="GO" id="GO:0004590">
    <property type="term" value="F:orotidine-5'-phosphate decarboxylase activity"/>
    <property type="evidence" value="ECO:0007669"/>
    <property type="project" value="UniProtKB-EC"/>
</dbReference>
<evidence type="ECO:0000256" key="5">
    <source>
        <dbReference type="ARBA" id="ARBA00022793"/>
    </source>
</evidence>
<dbReference type="EC" id="4.1.1.23" evidence="3 11"/>
<comment type="catalytic activity">
    <reaction evidence="8 11">
        <text>orotidine 5'-phosphate + H(+) = UMP + CO2</text>
        <dbReference type="Rhea" id="RHEA:11596"/>
        <dbReference type="ChEBI" id="CHEBI:15378"/>
        <dbReference type="ChEBI" id="CHEBI:16526"/>
        <dbReference type="ChEBI" id="CHEBI:57538"/>
        <dbReference type="ChEBI" id="CHEBI:57865"/>
        <dbReference type="EC" id="4.1.1.23"/>
    </reaction>
</comment>
<dbReference type="Gene3D" id="3.20.20.70">
    <property type="entry name" value="Aldolase class I"/>
    <property type="match status" value="1"/>
</dbReference>
<gene>
    <name evidence="13" type="primary">pyrF</name>
    <name evidence="13" type="ORF">HPSA50_1940</name>
</gene>
<dbReference type="PANTHER" id="PTHR32119">
    <property type="entry name" value="OROTIDINE 5'-PHOSPHATE DECARBOXYLASE"/>
    <property type="match status" value="1"/>
</dbReference>
<comment type="similarity">
    <text evidence="11">Belongs to the OMP decarboxylase family.</text>
</comment>
<dbReference type="PATRIC" id="fig|1352357.3.peg.1893"/>
<feature type="active site" description="For OMPdecase activity" evidence="9">
    <location>
        <position position="71"/>
    </location>
</feature>
<dbReference type="SUPFAM" id="SSF51366">
    <property type="entry name" value="Ribulose-phoshate binding barrel"/>
    <property type="match status" value="1"/>
</dbReference>
<protein>
    <recommendedName>
        <fullName evidence="4 11">Orotidine 5'-phosphate decarboxylase</fullName>
        <ecNumber evidence="3 11">4.1.1.23</ecNumber>
    </recommendedName>
</protein>
<keyword evidence="7 11" id="KW-0456">Lyase</keyword>
<evidence type="ECO:0000256" key="9">
    <source>
        <dbReference type="PIRSR" id="PIRSR614732-1"/>
    </source>
</evidence>
<dbReference type="PROSITE" id="PS00156">
    <property type="entry name" value="OMPDECASE"/>
    <property type="match status" value="1"/>
</dbReference>
<evidence type="ECO:0000256" key="7">
    <source>
        <dbReference type="ARBA" id="ARBA00023239"/>
    </source>
</evidence>
<dbReference type="GO" id="GO:0005829">
    <property type="term" value="C:cytosol"/>
    <property type="evidence" value="ECO:0007669"/>
    <property type="project" value="TreeGrafter"/>
</dbReference>
<evidence type="ECO:0000259" key="12">
    <source>
        <dbReference type="SMART" id="SM00934"/>
    </source>
</evidence>
<feature type="binding site" evidence="10">
    <location>
        <position position="217"/>
    </location>
    <ligand>
        <name>substrate</name>
    </ligand>
</feature>
<dbReference type="GO" id="GO:0044205">
    <property type="term" value="P:'de novo' UMP biosynthetic process"/>
    <property type="evidence" value="ECO:0007669"/>
    <property type="project" value="UniProtKB-UniPathway"/>
</dbReference>
<feature type="binding site" evidence="10">
    <location>
        <position position="188"/>
    </location>
    <ligand>
        <name>substrate</name>
    </ligand>
</feature>
<dbReference type="Pfam" id="PF00215">
    <property type="entry name" value="OMPdecase"/>
    <property type="match status" value="1"/>
</dbReference>
<evidence type="ECO:0000256" key="4">
    <source>
        <dbReference type="ARBA" id="ARBA00021923"/>
    </source>
</evidence>
<dbReference type="AlphaFoldDB" id="T2SA85"/>
<feature type="domain" description="Orotidine 5'-phosphate decarboxylase" evidence="12">
    <location>
        <begin position="19"/>
        <end position="233"/>
    </location>
</feature>
<evidence type="ECO:0000256" key="1">
    <source>
        <dbReference type="ARBA" id="ARBA00002356"/>
    </source>
</evidence>
<feature type="active site" description="For OMPdecase activity" evidence="9">
    <location>
        <position position="69"/>
    </location>
</feature>
<dbReference type="InterPro" id="IPR001754">
    <property type="entry name" value="OMPdeCOase_dom"/>
</dbReference>
<evidence type="ECO:0000256" key="6">
    <source>
        <dbReference type="ARBA" id="ARBA00022975"/>
    </source>
</evidence>
<accession>T2SA85</accession>